<feature type="transmembrane region" description="Helical" evidence="2">
    <location>
        <begin position="529"/>
        <end position="548"/>
    </location>
</feature>
<evidence type="ECO:0000256" key="2">
    <source>
        <dbReference type="SAM" id="Phobius"/>
    </source>
</evidence>
<evidence type="ECO:0000256" key="3">
    <source>
        <dbReference type="SAM" id="SignalP"/>
    </source>
</evidence>
<keyword evidence="2" id="KW-0812">Transmembrane</keyword>
<organism evidence="4 5">
    <name type="scientific">Brachionus calyciflorus</name>
    <dbReference type="NCBI Taxonomy" id="104777"/>
    <lineage>
        <taxon>Eukaryota</taxon>
        <taxon>Metazoa</taxon>
        <taxon>Spiralia</taxon>
        <taxon>Gnathifera</taxon>
        <taxon>Rotifera</taxon>
        <taxon>Eurotatoria</taxon>
        <taxon>Monogononta</taxon>
        <taxon>Pseudotrocha</taxon>
        <taxon>Ploima</taxon>
        <taxon>Brachionidae</taxon>
        <taxon>Brachionus</taxon>
    </lineage>
</organism>
<protein>
    <submittedName>
        <fullName evidence="4">Uncharacterized protein</fullName>
    </submittedName>
</protein>
<proteinExistence type="predicted"/>
<feature type="compositionally biased region" description="Polar residues" evidence="1">
    <location>
        <begin position="446"/>
        <end position="455"/>
    </location>
</feature>
<keyword evidence="2" id="KW-0472">Membrane</keyword>
<name>A0A813W6U2_9BILA</name>
<feature type="chain" id="PRO_5032363509" evidence="3">
    <location>
        <begin position="22"/>
        <end position="549"/>
    </location>
</feature>
<dbReference type="AlphaFoldDB" id="A0A813W6U2"/>
<feature type="region of interest" description="Disordered" evidence="1">
    <location>
        <begin position="219"/>
        <end position="239"/>
    </location>
</feature>
<dbReference type="Proteomes" id="UP000663879">
    <property type="component" value="Unassembled WGS sequence"/>
</dbReference>
<keyword evidence="2" id="KW-1133">Transmembrane helix</keyword>
<feature type="signal peptide" evidence="3">
    <location>
        <begin position="1"/>
        <end position="21"/>
    </location>
</feature>
<gene>
    <name evidence="4" type="ORF">OXX778_LOCUS8936</name>
</gene>
<keyword evidence="5" id="KW-1185">Reference proteome</keyword>
<feature type="region of interest" description="Disordered" evidence="1">
    <location>
        <begin position="440"/>
        <end position="463"/>
    </location>
</feature>
<evidence type="ECO:0000313" key="4">
    <source>
        <dbReference type="EMBL" id="CAF0850732.1"/>
    </source>
</evidence>
<sequence length="549" mass="66045">MFSFNLITFLLILFSLNQILCIENIPQDKITNKVNHHLQWITNQTCFPIKLSIPVDLKHKNDSLNWDWMRTSDQKLVSFLPDILKNYLVAESDSRASLYIANYDNQTHEQLSSYEPKLVFNDKLKNPTYLNEQRDIFTLAYLKKHYVKAEKKNNTFHVSCIADFLISNSNNEHTDEILKLMEKYASFKLAIRSANFPMRPKNKPIKQQEFLFLFDNENQHEQHQQQQHQQQQDYQQQKSRVNHNEQYVVNQPVHVQQHQPIFYPEPQPIYHQQYPIYPQPSQQEFYYQNPYHYEQIDRENEFRNDMHFAEMIEEYNNFVMNYHPKIGYPHFELQPKYRQREFIHPLDRHDYNDYFYRLKRSSRNKKFVKNEKLEADEEDFDYDSSKFSKVRLSLGPVMIHKPFENEEVVSCMLNLMNYDEVNLAYHSRIFKTIKTGDFKENDDLNNKNSESISQKSSDKQENGTEHLIFNQKNKSHNLDEVIETTTKPAKNMKNEKVKPATMMMFLTDNNEHDKFDHFFNGQNSMIKNFSIFNLSISFIFYITLNYFAF</sequence>
<reference evidence="4" key="1">
    <citation type="submission" date="2021-02" db="EMBL/GenBank/DDBJ databases">
        <authorList>
            <person name="Nowell W R."/>
        </authorList>
    </citation>
    <scope>NUCLEOTIDE SEQUENCE</scope>
    <source>
        <strain evidence="4">Ploen Becks lab</strain>
    </source>
</reference>
<feature type="compositionally biased region" description="Low complexity" evidence="1">
    <location>
        <begin position="224"/>
        <end position="237"/>
    </location>
</feature>
<keyword evidence="3" id="KW-0732">Signal</keyword>
<comment type="caution">
    <text evidence="4">The sequence shown here is derived from an EMBL/GenBank/DDBJ whole genome shotgun (WGS) entry which is preliminary data.</text>
</comment>
<dbReference type="EMBL" id="CAJNOC010001275">
    <property type="protein sequence ID" value="CAF0850732.1"/>
    <property type="molecule type" value="Genomic_DNA"/>
</dbReference>
<evidence type="ECO:0000313" key="5">
    <source>
        <dbReference type="Proteomes" id="UP000663879"/>
    </source>
</evidence>
<evidence type="ECO:0000256" key="1">
    <source>
        <dbReference type="SAM" id="MobiDB-lite"/>
    </source>
</evidence>
<accession>A0A813W6U2</accession>